<dbReference type="EMBL" id="BOMI01000013">
    <property type="protein sequence ID" value="GID72251.1"/>
    <property type="molecule type" value="Genomic_DNA"/>
</dbReference>
<dbReference type="Pfam" id="PF03551">
    <property type="entry name" value="PadR"/>
    <property type="match status" value="1"/>
</dbReference>
<dbReference type="InterPro" id="IPR036390">
    <property type="entry name" value="WH_DNA-bd_sf"/>
</dbReference>
<dbReference type="Proteomes" id="UP000609879">
    <property type="component" value="Unassembled WGS sequence"/>
</dbReference>
<gene>
    <name evidence="2" type="ORF">Ade02nite_08920</name>
</gene>
<dbReference type="PANTHER" id="PTHR33169">
    <property type="entry name" value="PADR-FAMILY TRANSCRIPTIONAL REGULATOR"/>
    <property type="match status" value="1"/>
</dbReference>
<feature type="domain" description="Transcription regulator PadR N-terminal" evidence="1">
    <location>
        <begin position="30"/>
        <end position="78"/>
    </location>
</feature>
<protein>
    <recommendedName>
        <fullName evidence="1">Transcription regulator PadR N-terminal domain-containing protein</fullName>
    </recommendedName>
</protein>
<proteinExistence type="predicted"/>
<evidence type="ECO:0000259" key="1">
    <source>
        <dbReference type="Pfam" id="PF03551"/>
    </source>
</evidence>
<comment type="caution">
    <text evidence="2">The sequence shown here is derived from an EMBL/GenBank/DDBJ whole genome shotgun (WGS) entry which is preliminary data.</text>
</comment>
<dbReference type="SUPFAM" id="SSF46785">
    <property type="entry name" value="Winged helix' DNA-binding domain"/>
    <property type="match status" value="1"/>
</dbReference>
<reference evidence="2 3" key="1">
    <citation type="submission" date="2021-01" db="EMBL/GenBank/DDBJ databases">
        <title>Whole genome shotgun sequence of Actinoplanes deccanensis NBRC 13994.</title>
        <authorList>
            <person name="Komaki H."/>
            <person name="Tamura T."/>
        </authorList>
    </citation>
    <scope>NUCLEOTIDE SEQUENCE [LARGE SCALE GENOMIC DNA]</scope>
    <source>
        <strain evidence="2 3">NBRC 13994</strain>
    </source>
</reference>
<accession>A0ABQ3XWX8</accession>
<evidence type="ECO:0000313" key="2">
    <source>
        <dbReference type="EMBL" id="GID72251.1"/>
    </source>
</evidence>
<dbReference type="CDD" id="cd00090">
    <property type="entry name" value="HTH_ARSR"/>
    <property type="match status" value="1"/>
</dbReference>
<dbReference type="PANTHER" id="PTHR33169:SF14">
    <property type="entry name" value="TRANSCRIPTIONAL REGULATOR RV3488"/>
    <property type="match status" value="1"/>
</dbReference>
<keyword evidence="3" id="KW-1185">Reference proteome</keyword>
<sequence length="108" mass="12184">MTLQTQMVLRALLEDPTHERYGLELSTASGLPSGTIHPILARLEKLGWLESHWEDIDPAREGRPRRRYYRLSPDGAEHARTALDDARTPVSRFLEGRVKPRLADGGLA</sequence>
<dbReference type="InterPro" id="IPR036388">
    <property type="entry name" value="WH-like_DNA-bd_sf"/>
</dbReference>
<dbReference type="InterPro" id="IPR011991">
    <property type="entry name" value="ArsR-like_HTH"/>
</dbReference>
<dbReference type="InterPro" id="IPR005149">
    <property type="entry name" value="Tscrpt_reg_PadR_N"/>
</dbReference>
<dbReference type="InterPro" id="IPR052509">
    <property type="entry name" value="Metal_resp_DNA-bind_regulator"/>
</dbReference>
<evidence type="ECO:0000313" key="3">
    <source>
        <dbReference type="Proteomes" id="UP000609879"/>
    </source>
</evidence>
<dbReference type="Gene3D" id="1.10.10.10">
    <property type="entry name" value="Winged helix-like DNA-binding domain superfamily/Winged helix DNA-binding domain"/>
    <property type="match status" value="1"/>
</dbReference>
<dbReference type="RefSeq" id="WP_203760205.1">
    <property type="nucleotide sequence ID" value="NZ_BAAABO010000025.1"/>
</dbReference>
<name>A0ABQ3XWX8_9ACTN</name>
<organism evidence="2 3">
    <name type="scientific">Paractinoplanes deccanensis</name>
    <dbReference type="NCBI Taxonomy" id="113561"/>
    <lineage>
        <taxon>Bacteria</taxon>
        <taxon>Bacillati</taxon>
        <taxon>Actinomycetota</taxon>
        <taxon>Actinomycetes</taxon>
        <taxon>Micromonosporales</taxon>
        <taxon>Micromonosporaceae</taxon>
        <taxon>Paractinoplanes</taxon>
    </lineage>
</organism>